<dbReference type="InterPro" id="IPR052975">
    <property type="entry name" value="Repressor-like_regulatory"/>
</dbReference>
<comment type="caution">
    <text evidence="3">The sequence shown here is derived from an EMBL/GenBank/DDBJ whole genome shotgun (WGS) entry which is preliminary data.</text>
</comment>
<dbReference type="InterPro" id="IPR007159">
    <property type="entry name" value="SpoVT-AbrB_dom"/>
</dbReference>
<dbReference type="NCBIfam" id="TIGR01439">
    <property type="entry name" value="lp_hng_hel_AbrB"/>
    <property type="match status" value="1"/>
</dbReference>
<evidence type="ECO:0000259" key="2">
    <source>
        <dbReference type="PROSITE" id="PS51740"/>
    </source>
</evidence>
<protein>
    <submittedName>
        <fullName evidence="3">AbrB family transcriptional regulator</fullName>
    </submittedName>
</protein>
<dbReference type="GO" id="GO:0003677">
    <property type="term" value="F:DNA binding"/>
    <property type="evidence" value="ECO:0007669"/>
    <property type="project" value="UniProtKB-UniRule"/>
</dbReference>
<dbReference type="PANTHER" id="PTHR34860:SF6">
    <property type="entry name" value="REPRESSOR-LIKE PROTEIN SSO7C3"/>
    <property type="match status" value="1"/>
</dbReference>
<dbReference type="EMBL" id="PFMR01000236">
    <property type="protein sequence ID" value="PIZ15747.1"/>
    <property type="molecule type" value="Genomic_DNA"/>
</dbReference>
<evidence type="ECO:0000313" key="4">
    <source>
        <dbReference type="Proteomes" id="UP000229307"/>
    </source>
</evidence>
<dbReference type="SUPFAM" id="SSF89447">
    <property type="entry name" value="AbrB/MazE/MraZ-like"/>
    <property type="match status" value="1"/>
</dbReference>
<dbReference type="PROSITE" id="PS51740">
    <property type="entry name" value="SPOVT_ABRB"/>
    <property type="match status" value="1"/>
</dbReference>
<dbReference type="Pfam" id="PF04014">
    <property type="entry name" value="MazE_antitoxin"/>
    <property type="match status" value="1"/>
</dbReference>
<gene>
    <name evidence="3" type="ORF">COY52_08935</name>
</gene>
<name>A0A2M7S8B9_9BACT</name>
<accession>A0A2M7S8B9</accession>
<feature type="domain" description="SpoVT-AbrB" evidence="2">
    <location>
        <begin position="4"/>
        <end position="49"/>
    </location>
</feature>
<dbReference type="AlphaFoldDB" id="A0A2M7S8B9"/>
<dbReference type="Gene3D" id="2.10.260.10">
    <property type="match status" value="1"/>
</dbReference>
<dbReference type="InterPro" id="IPR037914">
    <property type="entry name" value="SpoVT-AbrB_sf"/>
</dbReference>
<evidence type="ECO:0000256" key="1">
    <source>
        <dbReference type="PROSITE-ProRule" id="PRU01076"/>
    </source>
</evidence>
<sequence length="94" mass="10745">MAIKEILKIKERGQLVIPQSIRKEARCEPGDLLEVAVENDTIILKPVRTVPRDQAWFWSEKWQKMEKEADEAIKKGDVVGPFDSAEDALKALKK</sequence>
<keyword evidence="1" id="KW-0238">DNA-binding</keyword>
<dbReference type="SMART" id="SM00966">
    <property type="entry name" value="SpoVT_AbrB"/>
    <property type="match status" value="1"/>
</dbReference>
<dbReference type="Proteomes" id="UP000229307">
    <property type="component" value="Unassembled WGS sequence"/>
</dbReference>
<organism evidence="3 4">
    <name type="scientific">Candidatus Desantisbacteria bacterium CG_4_10_14_0_8_um_filter_48_22</name>
    <dbReference type="NCBI Taxonomy" id="1974543"/>
    <lineage>
        <taxon>Bacteria</taxon>
        <taxon>Candidatus Desantisiibacteriota</taxon>
    </lineage>
</organism>
<proteinExistence type="predicted"/>
<dbReference type="PANTHER" id="PTHR34860">
    <property type="entry name" value="REPRESSOR-LIKE PROTEIN SSO7C3"/>
    <property type="match status" value="1"/>
</dbReference>
<reference evidence="4" key="1">
    <citation type="submission" date="2017-09" db="EMBL/GenBank/DDBJ databases">
        <title>Depth-based differentiation of microbial function through sediment-hosted aquifers and enrichment of novel symbionts in the deep terrestrial subsurface.</title>
        <authorList>
            <person name="Probst A.J."/>
            <person name="Ladd B."/>
            <person name="Jarett J.K."/>
            <person name="Geller-Mcgrath D.E."/>
            <person name="Sieber C.M.K."/>
            <person name="Emerson J.B."/>
            <person name="Anantharaman K."/>
            <person name="Thomas B.C."/>
            <person name="Malmstrom R."/>
            <person name="Stieglmeier M."/>
            <person name="Klingl A."/>
            <person name="Woyke T."/>
            <person name="Ryan C.M."/>
            <person name="Banfield J.F."/>
        </authorList>
    </citation>
    <scope>NUCLEOTIDE SEQUENCE [LARGE SCALE GENOMIC DNA]</scope>
</reference>
<evidence type="ECO:0000313" key="3">
    <source>
        <dbReference type="EMBL" id="PIZ15747.1"/>
    </source>
</evidence>